<gene>
    <name evidence="1" type="ORF">DWW27_00360</name>
</gene>
<accession>A0A396F754</accession>
<evidence type="ECO:0000313" key="1">
    <source>
        <dbReference type="EMBL" id="RGV13850.1"/>
    </source>
</evidence>
<proteinExistence type="predicted"/>
<evidence type="ECO:0008006" key="3">
    <source>
        <dbReference type="Google" id="ProtNLM"/>
    </source>
</evidence>
<sequence length="74" mass="8172">MGKYGNIDGIATLTNDPLALDNINKFKVGDRVICNDNGVIGTVKELDIPNEACVVDFDNGEEDVWIEKFQLSKE</sequence>
<reference evidence="1 2" key="1">
    <citation type="submission" date="2018-08" db="EMBL/GenBank/DDBJ databases">
        <title>A genome reference for cultivated species of the human gut microbiota.</title>
        <authorList>
            <person name="Zou Y."/>
            <person name="Xue W."/>
            <person name="Luo G."/>
        </authorList>
    </citation>
    <scope>NUCLEOTIDE SEQUENCE [LARGE SCALE GENOMIC DNA]</scope>
    <source>
        <strain evidence="1 2">AF14-8</strain>
    </source>
</reference>
<comment type="caution">
    <text evidence="1">The sequence shown here is derived from an EMBL/GenBank/DDBJ whole genome shotgun (WGS) entry which is preliminary data.</text>
</comment>
<dbReference type="AlphaFoldDB" id="A0A396F754"/>
<evidence type="ECO:0000313" key="2">
    <source>
        <dbReference type="Proteomes" id="UP000285379"/>
    </source>
</evidence>
<dbReference type="RefSeq" id="WP_117572458.1">
    <property type="nucleotide sequence ID" value="NZ_DAWDIY010000019.1"/>
</dbReference>
<name>A0A396F754_PHOVU</name>
<dbReference type="Proteomes" id="UP000285379">
    <property type="component" value="Unassembled WGS sequence"/>
</dbReference>
<dbReference type="EMBL" id="QRYT01000001">
    <property type="protein sequence ID" value="RGV13850.1"/>
    <property type="molecule type" value="Genomic_DNA"/>
</dbReference>
<protein>
    <recommendedName>
        <fullName evidence="3">DUF2187 domain-containing protein</fullName>
    </recommendedName>
</protein>
<organism evidence="1 2">
    <name type="scientific">Phocaeicola vulgatus</name>
    <name type="common">Bacteroides vulgatus</name>
    <dbReference type="NCBI Taxonomy" id="821"/>
    <lineage>
        <taxon>Bacteria</taxon>
        <taxon>Pseudomonadati</taxon>
        <taxon>Bacteroidota</taxon>
        <taxon>Bacteroidia</taxon>
        <taxon>Bacteroidales</taxon>
        <taxon>Bacteroidaceae</taxon>
        <taxon>Phocaeicola</taxon>
    </lineage>
</organism>